<reference evidence="2" key="2">
    <citation type="journal article" date="2024" name="Plant">
        <title>Genomic evolution and insights into agronomic trait innovations of Sesamum species.</title>
        <authorList>
            <person name="Miao H."/>
            <person name="Wang L."/>
            <person name="Qu L."/>
            <person name="Liu H."/>
            <person name="Sun Y."/>
            <person name="Le M."/>
            <person name="Wang Q."/>
            <person name="Wei S."/>
            <person name="Zheng Y."/>
            <person name="Lin W."/>
            <person name="Duan Y."/>
            <person name="Cao H."/>
            <person name="Xiong S."/>
            <person name="Wang X."/>
            <person name="Wei L."/>
            <person name="Li C."/>
            <person name="Ma Q."/>
            <person name="Ju M."/>
            <person name="Zhao R."/>
            <person name="Li G."/>
            <person name="Mu C."/>
            <person name="Tian Q."/>
            <person name="Mei H."/>
            <person name="Zhang T."/>
            <person name="Gao T."/>
            <person name="Zhang H."/>
        </authorList>
    </citation>
    <scope>NUCLEOTIDE SEQUENCE</scope>
    <source>
        <strain evidence="2">G02</strain>
    </source>
</reference>
<dbReference type="EMBL" id="JACGWJ010000002">
    <property type="protein sequence ID" value="KAL0434602.1"/>
    <property type="molecule type" value="Genomic_DNA"/>
</dbReference>
<accession>A0AAW2VYX4</accession>
<feature type="region of interest" description="Disordered" evidence="1">
    <location>
        <begin position="1"/>
        <end position="43"/>
    </location>
</feature>
<name>A0AAW2VYX4_SESRA</name>
<reference evidence="2" key="1">
    <citation type="submission" date="2020-06" db="EMBL/GenBank/DDBJ databases">
        <authorList>
            <person name="Li T."/>
            <person name="Hu X."/>
            <person name="Zhang T."/>
            <person name="Song X."/>
            <person name="Zhang H."/>
            <person name="Dai N."/>
            <person name="Sheng W."/>
            <person name="Hou X."/>
            <person name="Wei L."/>
        </authorList>
    </citation>
    <scope>NUCLEOTIDE SEQUENCE</scope>
    <source>
        <strain evidence="2">G02</strain>
        <tissue evidence="2">Leaf</tissue>
    </source>
</reference>
<protein>
    <submittedName>
        <fullName evidence="2">Uncharacterized protein</fullName>
    </submittedName>
</protein>
<sequence>MADSGSGAFPGHGRPGELGGPGNLPLPFTEPVRGDRQSFPHFGEPAMRNSYSLPGFPGKFCIFPSFSGSMDSFNQSRKRKPVSTGWCRICEVDCETVEGLDMHSQTREHQKMAMDMVKTIKLQNNKKQRNIAGHMVHEGGSRSRKAGIVGRGGKP</sequence>
<evidence type="ECO:0000256" key="1">
    <source>
        <dbReference type="SAM" id="MobiDB-lite"/>
    </source>
</evidence>
<evidence type="ECO:0000313" key="2">
    <source>
        <dbReference type="EMBL" id="KAL0434602.1"/>
    </source>
</evidence>
<dbReference type="PANTHER" id="PTHR37393">
    <property type="entry name" value="AT-RICH INTERACTIVE DOMAIN-CONTAINING PROTEIN 1A-LIKE"/>
    <property type="match status" value="1"/>
</dbReference>
<organism evidence="2">
    <name type="scientific">Sesamum radiatum</name>
    <name type="common">Black benniseed</name>
    <dbReference type="NCBI Taxonomy" id="300843"/>
    <lineage>
        <taxon>Eukaryota</taxon>
        <taxon>Viridiplantae</taxon>
        <taxon>Streptophyta</taxon>
        <taxon>Embryophyta</taxon>
        <taxon>Tracheophyta</taxon>
        <taxon>Spermatophyta</taxon>
        <taxon>Magnoliopsida</taxon>
        <taxon>eudicotyledons</taxon>
        <taxon>Gunneridae</taxon>
        <taxon>Pentapetalae</taxon>
        <taxon>asterids</taxon>
        <taxon>lamiids</taxon>
        <taxon>Lamiales</taxon>
        <taxon>Pedaliaceae</taxon>
        <taxon>Sesamum</taxon>
    </lineage>
</organism>
<comment type="caution">
    <text evidence="2">The sequence shown here is derived from an EMBL/GenBank/DDBJ whole genome shotgun (WGS) entry which is preliminary data.</text>
</comment>
<gene>
    <name evidence="2" type="ORF">Sradi_0168100</name>
</gene>
<proteinExistence type="predicted"/>
<dbReference type="PANTHER" id="PTHR37393:SF1">
    <property type="entry name" value="AT-RICH INTERACTIVE DOMAIN-CONTAINING PROTEIN 1A-LIKE"/>
    <property type="match status" value="1"/>
</dbReference>
<dbReference type="AlphaFoldDB" id="A0AAW2VYX4"/>
<feature type="region of interest" description="Disordered" evidence="1">
    <location>
        <begin position="135"/>
        <end position="155"/>
    </location>
</feature>